<feature type="compositionally biased region" description="Basic and acidic residues" evidence="1">
    <location>
        <begin position="56"/>
        <end position="74"/>
    </location>
</feature>
<keyword evidence="3" id="KW-1185">Reference proteome</keyword>
<dbReference type="Proteomes" id="UP000183107">
    <property type="component" value="Unassembled WGS sequence"/>
</dbReference>
<name>A0A1I4Y6Z5_9PROT</name>
<proteinExistence type="predicted"/>
<sequence>MKDSDRATIVGKSENAANPDGDKEALSNGAECIERRQGERRSGIERRDPQSSGANKADRSKPDRRRAERRSDKK</sequence>
<evidence type="ECO:0000313" key="3">
    <source>
        <dbReference type="Proteomes" id="UP000183107"/>
    </source>
</evidence>
<organism evidence="2 3">
    <name type="scientific">Nitrosospira briensis</name>
    <dbReference type="NCBI Taxonomy" id="35799"/>
    <lineage>
        <taxon>Bacteria</taxon>
        <taxon>Pseudomonadati</taxon>
        <taxon>Pseudomonadota</taxon>
        <taxon>Betaproteobacteria</taxon>
        <taxon>Nitrosomonadales</taxon>
        <taxon>Nitrosomonadaceae</taxon>
        <taxon>Nitrosospira</taxon>
    </lineage>
</organism>
<evidence type="ECO:0000256" key="1">
    <source>
        <dbReference type="SAM" id="MobiDB-lite"/>
    </source>
</evidence>
<dbReference type="EMBL" id="FOVJ01000001">
    <property type="protein sequence ID" value="SFN33775.1"/>
    <property type="molecule type" value="Genomic_DNA"/>
</dbReference>
<dbReference type="AlphaFoldDB" id="A0A1I4Y6Z5"/>
<protein>
    <submittedName>
        <fullName evidence="2">Uncharacterized protein</fullName>
    </submittedName>
</protein>
<dbReference type="OrthoDB" id="9952346at2"/>
<feature type="compositionally biased region" description="Basic and acidic residues" evidence="1">
    <location>
        <begin position="32"/>
        <end position="49"/>
    </location>
</feature>
<evidence type="ECO:0000313" key="2">
    <source>
        <dbReference type="EMBL" id="SFN33775.1"/>
    </source>
</evidence>
<accession>A0A1I4Y6Z5</accession>
<gene>
    <name evidence="2" type="ORF">SAMN05216386_0547</name>
</gene>
<feature type="region of interest" description="Disordered" evidence="1">
    <location>
        <begin position="1"/>
        <end position="74"/>
    </location>
</feature>
<reference evidence="3" key="1">
    <citation type="submission" date="2016-10" db="EMBL/GenBank/DDBJ databases">
        <authorList>
            <person name="Varghese N."/>
        </authorList>
    </citation>
    <scope>NUCLEOTIDE SEQUENCE [LARGE SCALE GENOMIC DNA]</scope>
    <source>
        <strain evidence="3">Nsp8</strain>
    </source>
</reference>